<dbReference type="EMBL" id="CP061038">
    <property type="protein sequence ID" value="QNQ11058.1"/>
    <property type="molecule type" value="Genomic_DNA"/>
</dbReference>
<evidence type="ECO:0000313" key="3">
    <source>
        <dbReference type="Proteomes" id="UP000516148"/>
    </source>
</evidence>
<protein>
    <submittedName>
        <fullName evidence="2">Uncharacterized protein</fullName>
    </submittedName>
</protein>
<dbReference type="AlphaFoldDB" id="A0A7H0LN05"/>
<dbReference type="KEGG" id="spap:H3Z74_07830"/>
<evidence type="ECO:0000256" key="1">
    <source>
        <dbReference type="SAM" id="SignalP"/>
    </source>
</evidence>
<proteinExistence type="predicted"/>
<dbReference type="Proteomes" id="UP000516148">
    <property type="component" value="Chromosome"/>
</dbReference>
<dbReference type="RefSeq" id="WP_187763344.1">
    <property type="nucleotide sequence ID" value="NZ_CP061038.1"/>
</dbReference>
<sequence length="92" mass="9693">MQLLLFLSALLSALTGAISGVRAPEAQFHQSAGAVAGAQASATVRHAAVRQLRTWLALVAEPRFATTASVRIVAPDLAIFAPVPLYLSKLRE</sequence>
<name>A0A7H0LN05_9SPHN</name>
<reference evidence="2 3" key="1">
    <citation type="submission" date="2020-09" db="EMBL/GenBank/DDBJ databases">
        <title>Sphingomonas sp., a new species isolated from pork steak.</title>
        <authorList>
            <person name="Heidler von Heilborn D."/>
        </authorList>
    </citation>
    <scope>NUCLEOTIDE SEQUENCE [LARGE SCALE GENOMIC DNA]</scope>
    <source>
        <strain evidence="3">S8-3T</strain>
    </source>
</reference>
<feature type="signal peptide" evidence="1">
    <location>
        <begin position="1"/>
        <end position="17"/>
    </location>
</feature>
<keyword evidence="1" id="KW-0732">Signal</keyword>
<keyword evidence="3" id="KW-1185">Reference proteome</keyword>
<evidence type="ECO:0000313" key="2">
    <source>
        <dbReference type="EMBL" id="QNQ11058.1"/>
    </source>
</evidence>
<organism evidence="2 3">
    <name type="scientific">Sphingomonas alpina</name>
    <dbReference type="NCBI Taxonomy" id="653931"/>
    <lineage>
        <taxon>Bacteria</taxon>
        <taxon>Pseudomonadati</taxon>
        <taxon>Pseudomonadota</taxon>
        <taxon>Alphaproteobacteria</taxon>
        <taxon>Sphingomonadales</taxon>
        <taxon>Sphingomonadaceae</taxon>
        <taxon>Sphingomonas</taxon>
    </lineage>
</organism>
<gene>
    <name evidence="2" type="ORF">H3Z74_07830</name>
</gene>
<accession>A0A7H0LN05</accession>
<feature type="chain" id="PRO_5028817973" evidence="1">
    <location>
        <begin position="18"/>
        <end position="92"/>
    </location>
</feature>